<protein>
    <submittedName>
        <fullName evidence="5">Efflux RND transporter periplasmic adaptor subunit</fullName>
    </submittedName>
</protein>
<dbReference type="GO" id="GO:1990281">
    <property type="term" value="C:efflux pump complex"/>
    <property type="evidence" value="ECO:0007669"/>
    <property type="project" value="TreeGrafter"/>
</dbReference>
<dbReference type="InterPro" id="IPR058632">
    <property type="entry name" value="HH_AaeA"/>
</dbReference>
<feature type="compositionally biased region" description="Basic and acidic residues" evidence="3">
    <location>
        <begin position="1"/>
        <end position="24"/>
    </location>
</feature>
<feature type="domain" description="p-hydroxybenzoic acid efflux pump subunit AaeA alpha-helical hairpin" evidence="4">
    <location>
        <begin position="199"/>
        <end position="258"/>
    </location>
</feature>
<evidence type="ECO:0000256" key="2">
    <source>
        <dbReference type="SAM" id="Coils"/>
    </source>
</evidence>
<dbReference type="NCBIfam" id="TIGR01730">
    <property type="entry name" value="RND_mfp"/>
    <property type="match status" value="1"/>
</dbReference>
<dbReference type="Pfam" id="PF25878">
    <property type="entry name" value="HH_AAEA_pHBA"/>
    <property type="match status" value="1"/>
</dbReference>
<dbReference type="Gene3D" id="2.40.30.170">
    <property type="match status" value="1"/>
</dbReference>
<evidence type="ECO:0000313" key="5">
    <source>
        <dbReference type="EMBL" id="TNY32977.1"/>
    </source>
</evidence>
<dbReference type="InterPro" id="IPR006143">
    <property type="entry name" value="RND_pump_MFP"/>
</dbReference>
<evidence type="ECO:0000259" key="4">
    <source>
        <dbReference type="Pfam" id="PF25878"/>
    </source>
</evidence>
<name>A0A5C5GFZ9_9RHOB</name>
<reference evidence="5 6" key="1">
    <citation type="submission" date="2019-06" db="EMBL/GenBank/DDBJ databases">
        <title>Genome of new Rhodobacteraceae sp. SM1903.</title>
        <authorList>
            <person name="Ren X."/>
        </authorList>
    </citation>
    <scope>NUCLEOTIDE SEQUENCE [LARGE SCALE GENOMIC DNA]</scope>
    <source>
        <strain evidence="5 6">SM1903</strain>
    </source>
</reference>
<dbReference type="PANTHER" id="PTHR30469">
    <property type="entry name" value="MULTIDRUG RESISTANCE PROTEIN MDTA"/>
    <property type="match status" value="1"/>
</dbReference>
<feature type="region of interest" description="Disordered" evidence="3">
    <location>
        <begin position="1"/>
        <end position="90"/>
    </location>
</feature>
<gene>
    <name evidence="5" type="ORF">FHY64_06790</name>
</gene>
<sequence>MALPADRDRRPADPPPADRRRGDPSRATLHRALRHDPARKPRGRAGTAPCQRRAPRRRRSLLHRGDHVAASAVAAGARPHDGSRSGRHRRPLHDLRQVTPTTHRGLTTLMRFILPLILAAMPLSLHAQETAPDRPAVKLMQLEIDDGGISRRFFGRVTARSTVDLAFQAGGQVDSLPIAEGEVVPEGALLAQLDLDPFERKVAQARAELDQANRELARREQLGPDVTSQAQIDSTRTNAELAQVAYDDAVAALDDATLHAPFDSLLASRYAEQYATVGAGEPIVRIHDMSELRVHIEVPEVIISYVGTNPQIEASADLVGSDEPLPLQYREFTAEASDVGQTYELSLAFIGEVPESLLPGASATVTMTLTDPDATQRILVPPTALQYSADGTAQVLVYEPDDDGMTGTLRAQPVEIEPAENGYFELAAGPEAGTEIVAAGASRLADGDAVRRYTGLGPSGDEQ</sequence>
<keyword evidence="6" id="KW-1185">Reference proteome</keyword>
<keyword evidence="2" id="KW-0175">Coiled coil</keyword>
<proteinExistence type="inferred from homology"/>
<comment type="caution">
    <text evidence="5">The sequence shown here is derived from an EMBL/GenBank/DDBJ whole genome shotgun (WGS) entry which is preliminary data.</text>
</comment>
<organism evidence="5 6">
    <name type="scientific">Pelagovum pacificum</name>
    <dbReference type="NCBI Taxonomy" id="2588711"/>
    <lineage>
        <taxon>Bacteria</taxon>
        <taxon>Pseudomonadati</taxon>
        <taxon>Pseudomonadota</taxon>
        <taxon>Alphaproteobacteria</taxon>
        <taxon>Rhodobacterales</taxon>
        <taxon>Paracoccaceae</taxon>
        <taxon>Pelagovum</taxon>
    </lineage>
</organism>
<dbReference type="EMBL" id="VFFF01000001">
    <property type="protein sequence ID" value="TNY32977.1"/>
    <property type="molecule type" value="Genomic_DNA"/>
</dbReference>
<dbReference type="SUPFAM" id="SSF111369">
    <property type="entry name" value="HlyD-like secretion proteins"/>
    <property type="match status" value="1"/>
</dbReference>
<dbReference type="Gene3D" id="2.40.420.20">
    <property type="match status" value="1"/>
</dbReference>
<feature type="compositionally biased region" description="Low complexity" evidence="3">
    <location>
        <begin position="68"/>
        <end position="77"/>
    </location>
</feature>
<accession>A0A5C5GFZ9</accession>
<dbReference type="Gene3D" id="1.10.287.470">
    <property type="entry name" value="Helix hairpin bin"/>
    <property type="match status" value="1"/>
</dbReference>
<comment type="similarity">
    <text evidence="1">Belongs to the membrane fusion protein (MFP) (TC 8.A.1) family.</text>
</comment>
<dbReference type="GO" id="GO:0015562">
    <property type="term" value="F:efflux transmembrane transporter activity"/>
    <property type="evidence" value="ECO:0007669"/>
    <property type="project" value="TreeGrafter"/>
</dbReference>
<dbReference type="Proteomes" id="UP000314011">
    <property type="component" value="Unassembled WGS sequence"/>
</dbReference>
<evidence type="ECO:0000313" key="6">
    <source>
        <dbReference type="Proteomes" id="UP000314011"/>
    </source>
</evidence>
<dbReference type="PANTHER" id="PTHR30469:SF20">
    <property type="entry name" value="EFFLUX RND TRANSPORTER PERIPLASMIC ADAPTOR SUBUNIT"/>
    <property type="match status" value="1"/>
</dbReference>
<feature type="compositionally biased region" description="Basic residues" evidence="3">
    <location>
        <begin position="53"/>
        <end position="62"/>
    </location>
</feature>
<evidence type="ECO:0000256" key="1">
    <source>
        <dbReference type="ARBA" id="ARBA00009477"/>
    </source>
</evidence>
<dbReference type="Gene3D" id="2.40.50.100">
    <property type="match status" value="1"/>
</dbReference>
<dbReference type="OrthoDB" id="9813967at2"/>
<feature type="coiled-coil region" evidence="2">
    <location>
        <begin position="195"/>
        <end position="222"/>
    </location>
</feature>
<dbReference type="AlphaFoldDB" id="A0A5C5GFZ9"/>
<evidence type="ECO:0000256" key="3">
    <source>
        <dbReference type="SAM" id="MobiDB-lite"/>
    </source>
</evidence>